<evidence type="ECO:0000256" key="3">
    <source>
        <dbReference type="ARBA" id="ARBA00022741"/>
    </source>
</evidence>
<keyword evidence="3" id="KW-0547">Nucleotide-binding</keyword>
<dbReference type="FunFam" id="1.10.510.10:FF:000005">
    <property type="entry name" value="cAMP-dependent protein kinase catalytic subunit alpha"/>
    <property type="match status" value="1"/>
</dbReference>
<evidence type="ECO:0000259" key="8">
    <source>
        <dbReference type="PROSITE" id="PS51285"/>
    </source>
</evidence>
<proteinExistence type="predicted"/>
<organism evidence="9 10">
    <name type="scientific">Adineta ricciae</name>
    <name type="common">Rotifer</name>
    <dbReference type="NCBI Taxonomy" id="249248"/>
    <lineage>
        <taxon>Eukaryota</taxon>
        <taxon>Metazoa</taxon>
        <taxon>Spiralia</taxon>
        <taxon>Gnathifera</taxon>
        <taxon>Rotifera</taxon>
        <taxon>Eurotatoria</taxon>
        <taxon>Bdelloidea</taxon>
        <taxon>Adinetida</taxon>
        <taxon>Adinetidae</taxon>
        <taxon>Adineta</taxon>
    </lineage>
</organism>
<feature type="domain" description="AGC-kinase C-terminal" evidence="8">
    <location>
        <begin position="419"/>
        <end position="467"/>
    </location>
</feature>
<protein>
    <submittedName>
        <fullName evidence="9">Uncharacterized protein</fullName>
    </submittedName>
</protein>
<dbReference type="Pfam" id="PF00069">
    <property type="entry name" value="Pkinase"/>
    <property type="match status" value="1"/>
</dbReference>
<feature type="region of interest" description="Disordered" evidence="6">
    <location>
        <begin position="94"/>
        <end position="118"/>
    </location>
</feature>
<dbReference type="PROSITE" id="PS51285">
    <property type="entry name" value="AGC_KINASE_CTER"/>
    <property type="match status" value="1"/>
</dbReference>
<keyword evidence="1" id="KW-0723">Serine/threonine-protein kinase</keyword>
<evidence type="ECO:0000256" key="5">
    <source>
        <dbReference type="ARBA" id="ARBA00022840"/>
    </source>
</evidence>
<dbReference type="PANTHER" id="PTHR24353">
    <property type="entry name" value="CYCLIC NUCLEOTIDE-DEPENDENT PROTEIN KINASE"/>
    <property type="match status" value="1"/>
</dbReference>
<dbReference type="GO" id="GO:0005952">
    <property type="term" value="C:cAMP-dependent protein kinase complex"/>
    <property type="evidence" value="ECO:0007669"/>
    <property type="project" value="TreeGrafter"/>
</dbReference>
<dbReference type="SMART" id="SM00220">
    <property type="entry name" value="S_TKc"/>
    <property type="match status" value="1"/>
</dbReference>
<dbReference type="GO" id="GO:0005524">
    <property type="term" value="F:ATP binding"/>
    <property type="evidence" value="ECO:0007669"/>
    <property type="project" value="UniProtKB-KW"/>
</dbReference>
<dbReference type="PROSITE" id="PS00108">
    <property type="entry name" value="PROTEIN_KINASE_ST"/>
    <property type="match status" value="1"/>
</dbReference>
<comment type="caution">
    <text evidence="9">The sequence shown here is derived from an EMBL/GenBank/DDBJ whole genome shotgun (WGS) entry which is preliminary data.</text>
</comment>
<dbReference type="PANTHER" id="PTHR24353:SF153">
    <property type="entry name" value="CAMP-DEPENDENT PROTEIN KINASE CATALYTIC SUBUNIT 1"/>
    <property type="match status" value="1"/>
</dbReference>
<dbReference type="EMBL" id="CAJNOJ010000096">
    <property type="protein sequence ID" value="CAF1096769.1"/>
    <property type="molecule type" value="Genomic_DNA"/>
</dbReference>
<dbReference type="OrthoDB" id="354826at2759"/>
<accession>A0A814NYT6</accession>
<evidence type="ECO:0000256" key="6">
    <source>
        <dbReference type="SAM" id="MobiDB-lite"/>
    </source>
</evidence>
<dbReference type="GO" id="GO:0005829">
    <property type="term" value="C:cytosol"/>
    <property type="evidence" value="ECO:0007669"/>
    <property type="project" value="TreeGrafter"/>
</dbReference>
<feature type="domain" description="Protein kinase" evidence="7">
    <location>
        <begin position="149"/>
        <end position="418"/>
    </location>
</feature>
<dbReference type="InterPro" id="IPR000961">
    <property type="entry name" value="AGC-kinase_C"/>
</dbReference>
<keyword evidence="5" id="KW-0067">ATP-binding</keyword>
<dbReference type="InterPro" id="IPR008271">
    <property type="entry name" value="Ser/Thr_kinase_AS"/>
</dbReference>
<evidence type="ECO:0000256" key="2">
    <source>
        <dbReference type="ARBA" id="ARBA00022679"/>
    </source>
</evidence>
<dbReference type="GO" id="GO:0005634">
    <property type="term" value="C:nucleus"/>
    <property type="evidence" value="ECO:0007669"/>
    <property type="project" value="TreeGrafter"/>
</dbReference>
<dbReference type="AlphaFoldDB" id="A0A814NYT6"/>
<dbReference type="InterPro" id="IPR011009">
    <property type="entry name" value="Kinase-like_dom_sf"/>
</dbReference>
<dbReference type="PROSITE" id="PS50011">
    <property type="entry name" value="PROTEIN_KINASE_DOM"/>
    <property type="match status" value="1"/>
</dbReference>
<sequence length="467" mass="53738">MSHSLARKFDKIVSKLSNKHKDVKQHVSDPVNYHCYQEDPVNNGETQPQESILQRMKLHLGHINKSDHSQHPEGVPPSHVIVEDLKNSPFKVLLTHAPMGNGPSSSSSSNNTSSSALGGIPSELYKQAREEFDSRYAVPATFTLVYRDFQILRPLGRGAFGSVKEVKCIRDPLPDYLQSSDNSLKSHRIALKIINKKSAHKMKQEDHVVNEKRILQSLNFPFIIRFYFSFKDNANLYIGLELIEGGELFRHLRDCEKFDEKKAKFYASQIILALEYLHLLGIIYRDLKPENLLIDRHGYIKMCDFGFAKKIDRGKAYTLCGTPEFLAPEIILGRGYNMGVDYWALGVLIFEMNAGYSPFWDADQQKIYHKIINGKFRPRSAFSDNLIDVIRGLLQKDLTKRLGMMFNGVNDIKKHPWFRDIDWLQIFLKKVRAPWIPDVRANNFPDAEDEEPARSSVNLYEKEFSDF</sequence>
<keyword evidence="4" id="KW-0418">Kinase</keyword>
<evidence type="ECO:0000256" key="4">
    <source>
        <dbReference type="ARBA" id="ARBA00022777"/>
    </source>
</evidence>
<dbReference type="InterPro" id="IPR000719">
    <property type="entry name" value="Prot_kinase_dom"/>
</dbReference>
<name>A0A814NYT6_ADIRI</name>
<feature type="compositionally biased region" description="Low complexity" evidence="6">
    <location>
        <begin position="104"/>
        <end position="115"/>
    </location>
</feature>
<dbReference type="Gene3D" id="1.10.510.10">
    <property type="entry name" value="Transferase(Phosphotransferase) domain 1"/>
    <property type="match status" value="1"/>
</dbReference>
<dbReference type="Proteomes" id="UP000663852">
    <property type="component" value="Unassembled WGS sequence"/>
</dbReference>
<keyword evidence="2" id="KW-0808">Transferase</keyword>
<evidence type="ECO:0000313" key="10">
    <source>
        <dbReference type="Proteomes" id="UP000663852"/>
    </source>
</evidence>
<gene>
    <name evidence="9" type="ORF">EDS130_LOCUS19777</name>
</gene>
<evidence type="ECO:0000256" key="1">
    <source>
        <dbReference type="ARBA" id="ARBA00022527"/>
    </source>
</evidence>
<dbReference type="GO" id="GO:0004691">
    <property type="term" value="F:cAMP-dependent protein kinase activity"/>
    <property type="evidence" value="ECO:0007669"/>
    <property type="project" value="TreeGrafter"/>
</dbReference>
<evidence type="ECO:0000313" key="9">
    <source>
        <dbReference type="EMBL" id="CAF1096769.1"/>
    </source>
</evidence>
<dbReference type="SUPFAM" id="SSF56112">
    <property type="entry name" value="Protein kinase-like (PK-like)"/>
    <property type="match status" value="1"/>
</dbReference>
<reference evidence="9" key="1">
    <citation type="submission" date="2021-02" db="EMBL/GenBank/DDBJ databases">
        <authorList>
            <person name="Nowell W R."/>
        </authorList>
    </citation>
    <scope>NUCLEOTIDE SEQUENCE</scope>
</reference>
<dbReference type="Gene3D" id="3.30.200.20">
    <property type="entry name" value="Phosphorylase Kinase, domain 1"/>
    <property type="match status" value="1"/>
</dbReference>
<evidence type="ECO:0000259" key="7">
    <source>
        <dbReference type="PROSITE" id="PS50011"/>
    </source>
</evidence>